<protein>
    <submittedName>
        <fullName evidence="2">Uncharacterized protein</fullName>
    </submittedName>
</protein>
<dbReference type="EMBL" id="CP019474">
    <property type="protein sequence ID" value="UQC77890.1"/>
    <property type="molecule type" value="Genomic_DNA"/>
</dbReference>
<gene>
    <name evidence="2" type="ORF">CLUP02_03362</name>
</gene>
<evidence type="ECO:0000313" key="3">
    <source>
        <dbReference type="Proteomes" id="UP000830671"/>
    </source>
</evidence>
<dbReference type="KEGG" id="clup:CLUP02_03362"/>
<evidence type="ECO:0000313" key="2">
    <source>
        <dbReference type="EMBL" id="UQC77890.1"/>
    </source>
</evidence>
<evidence type="ECO:0000256" key="1">
    <source>
        <dbReference type="SAM" id="MobiDB-lite"/>
    </source>
</evidence>
<name>A0A9Q8SJ42_9PEZI</name>
<dbReference type="GeneID" id="73337395"/>
<dbReference type="Proteomes" id="UP000830671">
    <property type="component" value="Chromosome 2"/>
</dbReference>
<accession>A0A9Q8SJ42</accession>
<feature type="region of interest" description="Disordered" evidence="1">
    <location>
        <begin position="499"/>
        <end position="522"/>
    </location>
</feature>
<dbReference type="AlphaFoldDB" id="A0A9Q8SJ42"/>
<organism evidence="2 3">
    <name type="scientific">Colletotrichum lupini</name>
    <dbReference type="NCBI Taxonomy" id="145971"/>
    <lineage>
        <taxon>Eukaryota</taxon>
        <taxon>Fungi</taxon>
        <taxon>Dikarya</taxon>
        <taxon>Ascomycota</taxon>
        <taxon>Pezizomycotina</taxon>
        <taxon>Sordariomycetes</taxon>
        <taxon>Hypocreomycetidae</taxon>
        <taxon>Glomerellales</taxon>
        <taxon>Glomerellaceae</taxon>
        <taxon>Colletotrichum</taxon>
        <taxon>Colletotrichum acutatum species complex</taxon>
    </lineage>
</organism>
<keyword evidence="3" id="KW-1185">Reference proteome</keyword>
<dbReference type="RefSeq" id="XP_049139528.1">
    <property type="nucleotide sequence ID" value="XM_049282385.1"/>
</dbReference>
<reference evidence="2" key="1">
    <citation type="journal article" date="2021" name="Mol. Plant Microbe Interact.">
        <title>Complete Genome Sequence of the Plant-Pathogenic Fungus Colletotrichum lupini.</title>
        <authorList>
            <person name="Baroncelli R."/>
            <person name="Pensec F."/>
            <person name="Da Lio D."/>
            <person name="Boufleur T."/>
            <person name="Vicente I."/>
            <person name="Sarrocco S."/>
            <person name="Picot A."/>
            <person name="Baraldi E."/>
            <person name="Sukno S."/>
            <person name="Thon M."/>
            <person name="Le Floch G."/>
        </authorList>
    </citation>
    <scope>NUCLEOTIDE SEQUENCE</scope>
    <source>
        <strain evidence="2">IMI 504893</strain>
    </source>
</reference>
<proteinExistence type="predicted"/>
<sequence>MSVSLFFCRWAASSSSSSSPSWSHGNKWRRFDRERILVFVVRVSYPPLCQQCNRGPVLERFASPSKAWLKRNTPEANSQKTAEVQWTDGRVRGCGVGQIPGTLHVSCVLALGDSERTDWRREAVAKKKGKRGGQRELELELHWLPPLPMLRSGFACWDPRHTCTEYRGPIHSSGEAAGPSACGFDGNISQHHRNSTANVEAPSWAGPQSNLFANAKLKRFRNGHSLQASGCVLEQSIVGLRVEELHSTGSLAEVSGSSSCTVFSIRPSCPSGLCFKESFASRCFGYPYGVRCTDPDTDTGPIDPSISIRVWHLAAEAPGLPRRHEARWGVDADLCRFLSLVKFSEQIFHLWLDWVLLVQELMDIGRNQRESEVALPASYSVVGMTRIWRQLLHGPLQHCELFQRTEYISESLRTLEDKRLEQDIRGFVIKMQLLATLRLTDKFGMACHSSLNGIPSCHLASVGRRSGATKLAADCSDNTNASDSTPLATDRTLAVVAAAPRQPDDTSPSARQCGRCTHHHGG</sequence>